<evidence type="ECO:0000313" key="2">
    <source>
        <dbReference type="Proteomes" id="UP000307968"/>
    </source>
</evidence>
<reference evidence="1 2" key="1">
    <citation type="submission" date="2019-05" db="EMBL/GenBank/DDBJ databases">
        <authorList>
            <consortium name="Pathogen Informatics"/>
        </authorList>
    </citation>
    <scope>NUCLEOTIDE SEQUENCE [LARGE SCALE GENOMIC DNA]</scope>
    <source>
        <strain evidence="1 2">NCTC12971</strain>
    </source>
</reference>
<dbReference type="NCBIfam" id="NF041551">
    <property type="entry name" value="YlcI_YnfO_N"/>
    <property type="match status" value="1"/>
</dbReference>
<organism evidence="1 2">
    <name type="scientific">Serratia rubidaea</name>
    <name type="common">Serratia marinorubra</name>
    <dbReference type="NCBI Taxonomy" id="61652"/>
    <lineage>
        <taxon>Bacteria</taxon>
        <taxon>Pseudomonadati</taxon>
        <taxon>Pseudomonadota</taxon>
        <taxon>Gammaproteobacteria</taxon>
        <taxon>Enterobacterales</taxon>
        <taxon>Yersiniaceae</taxon>
        <taxon>Serratia</taxon>
    </lineage>
</organism>
<sequence>MTIDEKIAKSKVLASRVPREIIEEMETVKLEGESTTHFIVSAMRGEIIRRKTEGGRESPLLSSLDALTRVETIGTKAVSEIEQLIDIAREELQRRISGKVGSGM</sequence>
<dbReference type="RefSeq" id="WP_054306619.1">
    <property type="nucleotide sequence ID" value="NZ_CAMIPJ010000001.1"/>
</dbReference>
<dbReference type="Proteomes" id="UP000307968">
    <property type="component" value="Chromosome"/>
</dbReference>
<dbReference type="AlphaFoldDB" id="A0A4V6JHA7"/>
<protein>
    <submittedName>
        <fullName evidence="1">Uncharacterized protein</fullName>
    </submittedName>
</protein>
<dbReference type="EMBL" id="LR590463">
    <property type="protein sequence ID" value="VTP62213.1"/>
    <property type="molecule type" value="Genomic_DNA"/>
</dbReference>
<dbReference type="GeneID" id="61765576"/>
<accession>A0A4V6JHA7</accession>
<gene>
    <name evidence="1" type="ORF">NCTC12971_02520</name>
</gene>
<proteinExistence type="predicted"/>
<evidence type="ECO:0000313" key="1">
    <source>
        <dbReference type="EMBL" id="VTP62213.1"/>
    </source>
</evidence>
<name>A0A4V6JHA7_SERRU</name>